<keyword evidence="1" id="KW-0812">Transmembrane</keyword>
<dbReference type="EMBL" id="JAOTEM010000004">
    <property type="protein sequence ID" value="MCU7618464.1"/>
    <property type="molecule type" value="Genomic_DNA"/>
</dbReference>
<dbReference type="InterPro" id="IPR019734">
    <property type="entry name" value="TPR_rpt"/>
</dbReference>
<evidence type="ECO:0000313" key="3">
    <source>
        <dbReference type="EMBL" id="MCU7618464.1"/>
    </source>
</evidence>
<keyword evidence="4" id="KW-1185">Reference proteome</keyword>
<reference evidence="4" key="1">
    <citation type="submission" date="2023-07" db="EMBL/GenBank/DDBJ databases">
        <title>Chryseobacterium sp. strain PBS4-4 Genome sequencing and assembly.</title>
        <authorList>
            <person name="Jung Y."/>
        </authorList>
    </citation>
    <scope>NUCLEOTIDE SEQUENCE [LARGE SCALE GENOMIC DNA]</scope>
    <source>
        <strain evidence="4">PBS4-4</strain>
    </source>
</reference>
<sequence length="569" mass="67831">MKKYQYLMTVFLLLSQQLFPQNSERLTYRDIRKEYEKMLNDDSRAMPSVQKYIKKAKKEKNQEHLIQGYRDGRQYSASFDEKLQYADSTISATMMYGNKDEISKAYLSKGILFYFNKKKFKPALDQYLKAYKYSKNSKDEFLKHKVLYHMGIVKNHLGYYQDAQSHFENCINFYEEQIKRRLHDNDLYSNKKAYYNSLHQLTVVNRYLKNFKTSDSLSALGYRLTEADRDFALEKSYFLKCMGISSFHKKDFISAKRSLEESLPGLIARNDFAWCSVVYYYLGKLHETQENPVLAIKNYQKIDSIFNKNDFILPEVTRSYHYLINHYNNSDVKKELYYTTQLLKADSLITKDFSYLSERIHKDYDRSSLMEEKTELERSGYYKTRFGVFLMIVLIIVIVLFSMRYRKDQIIKKKYLNLQKRLLDEKEMQKTIQVAEDSPKYRIKTELSPEVFEKIRKKIKKFEEDKGYNKLGLTQKSIAKDFGTNAYYLSVYIRENKEVNFTTYLSRLRINYITNLLNTNNQSLNFKIEALAEMCGIAARQNFSDLFYEYNGIRPADFIKNRKKELGLQ</sequence>
<dbReference type="InterPro" id="IPR011990">
    <property type="entry name" value="TPR-like_helical_dom_sf"/>
</dbReference>
<keyword evidence="1" id="KW-1133">Transmembrane helix</keyword>
<dbReference type="Gene3D" id="1.10.10.60">
    <property type="entry name" value="Homeodomain-like"/>
    <property type="match status" value="2"/>
</dbReference>
<gene>
    <name evidence="3" type="ORF">NZ698_14785</name>
</gene>
<dbReference type="PROSITE" id="PS01124">
    <property type="entry name" value="HTH_ARAC_FAMILY_2"/>
    <property type="match status" value="1"/>
</dbReference>
<comment type="caution">
    <text evidence="3">The sequence shown here is derived from an EMBL/GenBank/DDBJ whole genome shotgun (WGS) entry which is preliminary data.</text>
</comment>
<dbReference type="SMART" id="SM00028">
    <property type="entry name" value="TPR"/>
    <property type="match status" value="3"/>
</dbReference>
<name>A0ABT2W906_9FLAO</name>
<protein>
    <submittedName>
        <fullName evidence="3">AraC family transcriptional regulator</fullName>
    </submittedName>
</protein>
<dbReference type="RefSeq" id="WP_263003977.1">
    <property type="nucleotide sequence ID" value="NZ_JAOTEM010000004.1"/>
</dbReference>
<dbReference type="Proteomes" id="UP001208649">
    <property type="component" value="Unassembled WGS sequence"/>
</dbReference>
<dbReference type="SMART" id="SM00342">
    <property type="entry name" value="HTH_ARAC"/>
    <property type="match status" value="1"/>
</dbReference>
<feature type="domain" description="HTH araC/xylS-type" evidence="2">
    <location>
        <begin position="457"/>
        <end position="561"/>
    </location>
</feature>
<evidence type="ECO:0000259" key="2">
    <source>
        <dbReference type="PROSITE" id="PS01124"/>
    </source>
</evidence>
<feature type="transmembrane region" description="Helical" evidence="1">
    <location>
        <begin position="386"/>
        <end position="405"/>
    </location>
</feature>
<keyword evidence="1" id="KW-0472">Membrane</keyword>
<proteinExistence type="predicted"/>
<dbReference type="SUPFAM" id="SSF48452">
    <property type="entry name" value="TPR-like"/>
    <property type="match status" value="1"/>
</dbReference>
<organism evidence="3 4">
    <name type="scientific">Chryseobacterium edaphi</name>
    <dbReference type="NCBI Taxonomy" id="2976532"/>
    <lineage>
        <taxon>Bacteria</taxon>
        <taxon>Pseudomonadati</taxon>
        <taxon>Bacteroidota</taxon>
        <taxon>Flavobacteriia</taxon>
        <taxon>Flavobacteriales</taxon>
        <taxon>Weeksellaceae</taxon>
        <taxon>Chryseobacterium group</taxon>
        <taxon>Chryseobacterium</taxon>
    </lineage>
</organism>
<dbReference type="Gene3D" id="1.25.40.10">
    <property type="entry name" value="Tetratricopeptide repeat domain"/>
    <property type="match status" value="2"/>
</dbReference>
<dbReference type="InterPro" id="IPR018060">
    <property type="entry name" value="HTH_AraC"/>
</dbReference>
<accession>A0ABT2W906</accession>
<evidence type="ECO:0000313" key="4">
    <source>
        <dbReference type="Proteomes" id="UP001208649"/>
    </source>
</evidence>
<evidence type="ECO:0000256" key="1">
    <source>
        <dbReference type="SAM" id="Phobius"/>
    </source>
</evidence>